<evidence type="ECO:0000256" key="1">
    <source>
        <dbReference type="ARBA" id="ARBA00022596"/>
    </source>
</evidence>
<dbReference type="PANTHER" id="PTHR36566">
    <property type="entry name" value="NICKEL INSERTION PROTEIN-RELATED"/>
    <property type="match status" value="1"/>
</dbReference>
<feature type="compositionally biased region" description="Low complexity" evidence="2">
    <location>
        <begin position="10"/>
        <end position="28"/>
    </location>
</feature>
<dbReference type="EMBL" id="HBEF01004435">
    <property type="protein sequence ID" value="CAD8330647.1"/>
    <property type="molecule type" value="Transcribed_RNA"/>
</dbReference>
<feature type="region of interest" description="Disordered" evidence="2">
    <location>
        <begin position="309"/>
        <end position="328"/>
    </location>
</feature>
<dbReference type="PANTHER" id="PTHR36566:SF1">
    <property type="entry name" value="PYRIDINIUM-3,5-BISTHIOCARBOXYLIC ACID MONONUCLEOTIDE NICKEL INSERTION PROTEIN"/>
    <property type="match status" value="1"/>
</dbReference>
<feature type="compositionally biased region" description="Acidic residues" evidence="2">
    <location>
        <begin position="319"/>
        <end position="328"/>
    </location>
</feature>
<reference evidence="3" key="1">
    <citation type="submission" date="2021-01" db="EMBL/GenBank/DDBJ databases">
        <authorList>
            <person name="Corre E."/>
            <person name="Pelletier E."/>
            <person name="Niang G."/>
            <person name="Scheremetjew M."/>
            <person name="Finn R."/>
            <person name="Kale V."/>
            <person name="Holt S."/>
            <person name="Cochrane G."/>
            <person name="Meng A."/>
            <person name="Brown T."/>
            <person name="Cohen L."/>
        </authorList>
    </citation>
    <scope>NUCLEOTIDE SEQUENCE</scope>
    <source>
        <strain evidence="3">CCMP3328</strain>
    </source>
</reference>
<sequence length="537" mass="58362">MPSADDKVEPTSASPDTRTSTASRTSTSMHVHLSFPQGCMHLPILAAILEATTHSSHGDGQNAIDGICDIINSIFGAETQPRQKRDDGADSSQDNIFTFSITISDVAISRFGDVAVGSVSVERGSTSSSRGGFETSPNEKEFLVSLDHLLEAFNERDWIGSKSFRDLTFRLLNTIRDGCGSGQDGDAILLGKDNIAAMIGVPYLLDRYSVEHITYDAIPIELIRHGSAIYSVGNSNKLLALPAALLYGVKITTNGTKQPPKHAQISAMAVAILKTFAPVSTDDSADGTLIATALGAQFMHEAVSTRMDEVQRGGSLTSDELEDGDRDDPNESFQIAQCFLMNQQQAKDATQSQARHSENGSNIDIDELWTHDQILHMETNLDDTTGEHLGFVIELLMKAGALDAWAAPIIMKKGRPAHTLHCLCSKSAADAQMKRRTLTEIMFRHTTTLGIRIYDDLKRVKLKRSFVTVELPGNNSASPASVDVKIGQFRNGEIVSAKAEYDHCKVIAESQAIPIQMVANQATQLALQEHRKQQSDP</sequence>
<accession>A0A7R9ZJ23</accession>
<organism evidence="3">
    <name type="scientific">Craspedostauros australis</name>
    <dbReference type="NCBI Taxonomy" id="1486917"/>
    <lineage>
        <taxon>Eukaryota</taxon>
        <taxon>Sar</taxon>
        <taxon>Stramenopiles</taxon>
        <taxon>Ochrophyta</taxon>
        <taxon>Bacillariophyta</taxon>
        <taxon>Bacillariophyceae</taxon>
        <taxon>Bacillariophycidae</taxon>
        <taxon>Naviculales</taxon>
        <taxon>Naviculaceae</taxon>
        <taxon>Craspedostauros</taxon>
    </lineage>
</organism>
<dbReference type="InterPro" id="IPR002822">
    <property type="entry name" value="Ni_insertion"/>
</dbReference>
<dbReference type="AlphaFoldDB" id="A0A7R9ZJ23"/>
<dbReference type="Pfam" id="PF01969">
    <property type="entry name" value="Ni_insertion"/>
    <property type="match status" value="1"/>
</dbReference>
<proteinExistence type="predicted"/>
<name>A0A7R9ZJ23_9STRA</name>
<evidence type="ECO:0000256" key="2">
    <source>
        <dbReference type="SAM" id="MobiDB-lite"/>
    </source>
</evidence>
<dbReference type="Gene3D" id="3.30.70.1380">
    <property type="entry name" value="Transcriptional regulatory protein pf0864 domain like"/>
    <property type="match status" value="1"/>
</dbReference>
<feature type="region of interest" description="Disordered" evidence="2">
    <location>
        <begin position="1"/>
        <end position="29"/>
    </location>
</feature>
<dbReference type="Gene3D" id="3.10.20.300">
    <property type="entry name" value="mk0293 like domain"/>
    <property type="match status" value="1"/>
</dbReference>
<keyword evidence="1" id="KW-0533">Nickel</keyword>
<gene>
    <name evidence="3" type="ORF">CAUS1442_LOCUS2745</name>
</gene>
<protein>
    <submittedName>
        <fullName evidence="3">Uncharacterized protein</fullName>
    </submittedName>
</protein>
<evidence type="ECO:0000313" key="3">
    <source>
        <dbReference type="EMBL" id="CAD8330647.1"/>
    </source>
</evidence>